<dbReference type="EMBL" id="RAQJ01000001">
    <property type="protein sequence ID" value="RKE98855.1"/>
    <property type="molecule type" value="Genomic_DNA"/>
</dbReference>
<feature type="transmembrane region" description="Helical" evidence="1">
    <location>
        <begin position="154"/>
        <end position="171"/>
    </location>
</feature>
<feature type="transmembrane region" description="Helical" evidence="1">
    <location>
        <begin position="88"/>
        <end position="108"/>
    </location>
</feature>
<feature type="transmembrane region" description="Helical" evidence="1">
    <location>
        <begin position="183"/>
        <end position="206"/>
    </location>
</feature>
<protein>
    <submittedName>
        <fullName evidence="2">Uncharacterized protein</fullName>
    </submittedName>
</protein>
<sequence length="217" mass="25731">MKKLSKDNIQFIENYLENSDVLYADIRMEMTDHVASAIEEQMQTESHRDFYFVFKDYMVENKARLLENNKQFLKNVDKSIARQLFRQILKLTTLFVFVFSFLVVYKLINYIEKDQLRNIVILFPMLSTIPFLVLYGLSLKIFRLPRFSGIERLSFVYLIFFQVLNFVATLLGNYIKTNTNDSLVALCLALIITVSTVVMQLTFTIIKQYRRDYKFVN</sequence>
<keyword evidence="1" id="KW-1133">Transmembrane helix</keyword>
<keyword evidence="3" id="KW-1185">Reference proteome</keyword>
<dbReference type="OrthoDB" id="1345503at2"/>
<reference evidence="2 3" key="1">
    <citation type="submission" date="2018-09" db="EMBL/GenBank/DDBJ databases">
        <title>Genomic Encyclopedia of Archaeal and Bacterial Type Strains, Phase II (KMG-II): from individual species to whole genera.</title>
        <authorList>
            <person name="Goeker M."/>
        </authorList>
    </citation>
    <scope>NUCLEOTIDE SEQUENCE [LARGE SCALE GENOMIC DNA]</scope>
    <source>
        <strain evidence="2 3">DSM 26283</strain>
    </source>
</reference>
<name>A0A420DXA7_9FLAO</name>
<dbReference type="RefSeq" id="WP_120200040.1">
    <property type="nucleotide sequence ID" value="NZ_RAQJ01000001.1"/>
</dbReference>
<dbReference type="AlphaFoldDB" id="A0A420DXA7"/>
<gene>
    <name evidence="2" type="ORF">BXY80_0950</name>
</gene>
<dbReference type="Proteomes" id="UP000284892">
    <property type="component" value="Unassembled WGS sequence"/>
</dbReference>
<evidence type="ECO:0000313" key="3">
    <source>
        <dbReference type="Proteomes" id="UP000284892"/>
    </source>
</evidence>
<keyword evidence="1" id="KW-0472">Membrane</keyword>
<comment type="caution">
    <text evidence="2">The sequence shown here is derived from an EMBL/GenBank/DDBJ whole genome shotgun (WGS) entry which is preliminary data.</text>
</comment>
<organism evidence="2 3">
    <name type="scientific">Ichthyenterobacterium magnum</name>
    <dbReference type="NCBI Taxonomy" id="1230530"/>
    <lineage>
        <taxon>Bacteria</taxon>
        <taxon>Pseudomonadati</taxon>
        <taxon>Bacteroidota</taxon>
        <taxon>Flavobacteriia</taxon>
        <taxon>Flavobacteriales</taxon>
        <taxon>Flavobacteriaceae</taxon>
        <taxon>Ichthyenterobacterium</taxon>
    </lineage>
</organism>
<feature type="transmembrane region" description="Helical" evidence="1">
    <location>
        <begin position="120"/>
        <end position="142"/>
    </location>
</feature>
<accession>A0A420DXA7</accession>
<evidence type="ECO:0000256" key="1">
    <source>
        <dbReference type="SAM" id="Phobius"/>
    </source>
</evidence>
<proteinExistence type="predicted"/>
<keyword evidence="1" id="KW-0812">Transmembrane</keyword>
<evidence type="ECO:0000313" key="2">
    <source>
        <dbReference type="EMBL" id="RKE98855.1"/>
    </source>
</evidence>